<proteinExistence type="predicted"/>
<dbReference type="PROSITE" id="PS50293">
    <property type="entry name" value="TPR_REGION"/>
    <property type="match status" value="3"/>
</dbReference>
<feature type="repeat" description="TPR" evidence="3">
    <location>
        <begin position="221"/>
        <end position="254"/>
    </location>
</feature>
<dbReference type="AlphaFoldDB" id="A0A4U8Z2G2"/>
<reference evidence="4 5" key="1">
    <citation type="submission" date="2019-03" db="EMBL/GenBank/DDBJ databases">
        <authorList>
            <person name="Kox A.R. M."/>
        </authorList>
    </citation>
    <scope>NUCLEOTIDE SEQUENCE [LARGE SCALE GENOMIC DNA]</scope>
    <source>
        <strain evidence="4">MTUNDRAET4 annotated genome</strain>
    </source>
</reference>
<evidence type="ECO:0000313" key="5">
    <source>
        <dbReference type="Proteomes" id="UP000294360"/>
    </source>
</evidence>
<dbReference type="InterPro" id="IPR011990">
    <property type="entry name" value="TPR-like_helical_dom_sf"/>
</dbReference>
<dbReference type="Gene3D" id="1.25.40.10">
    <property type="entry name" value="Tetratricopeptide repeat domain"/>
    <property type="match status" value="5"/>
</dbReference>
<evidence type="ECO:0000256" key="3">
    <source>
        <dbReference type="PROSITE-ProRule" id="PRU00339"/>
    </source>
</evidence>
<dbReference type="Pfam" id="PF19662">
    <property type="entry name" value="DUF6165"/>
    <property type="match status" value="1"/>
</dbReference>
<dbReference type="InterPro" id="IPR051685">
    <property type="entry name" value="Ycf3/AcsC/BcsC/TPR_MFPF"/>
</dbReference>
<dbReference type="SMART" id="SM00028">
    <property type="entry name" value="TPR"/>
    <property type="match status" value="12"/>
</dbReference>
<evidence type="ECO:0000313" key="4">
    <source>
        <dbReference type="EMBL" id="VFU09517.1"/>
    </source>
</evidence>
<organism evidence="4 5">
    <name type="scientific">Methylocella tundrae</name>
    <dbReference type="NCBI Taxonomy" id="227605"/>
    <lineage>
        <taxon>Bacteria</taxon>
        <taxon>Pseudomonadati</taxon>
        <taxon>Pseudomonadota</taxon>
        <taxon>Alphaproteobacteria</taxon>
        <taxon>Hyphomicrobiales</taxon>
        <taxon>Beijerinckiaceae</taxon>
        <taxon>Methylocella</taxon>
    </lineage>
</organism>
<dbReference type="SUPFAM" id="SSF48452">
    <property type="entry name" value="TPR-like"/>
    <property type="match status" value="2"/>
</dbReference>
<feature type="repeat" description="TPR" evidence="3">
    <location>
        <begin position="153"/>
        <end position="186"/>
    </location>
</feature>
<dbReference type="Pfam" id="PF13432">
    <property type="entry name" value="TPR_16"/>
    <property type="match status" value="5"/>
</dbReference>
<accession>A0A4U8Z2G2</accession>
<dbReference type="InterPro" id="IPR019734">
    <property type="entry name" value="TPR_rpt"/>
</dbReference>
<dbReference type="PANTHER" id="PTHR44943">
    <property type="entry name" value="CELLULOSE SYNTHASE OPERON PROTEIN C"/>
    <property type="match status" value="1"/>
</dbReference>
<dbReference type="Pfam" id="PF13424">
    <property type="entry name" value="TPR_12"/>
    <property type="match status" value="1"/>
</dbReference>
<evidence type="ECO:0000256" key="1">
    <source>
        <dbReference type="ARBA" id="ARBA00022737"/>
    </source>
</evidence>
<protein>
    <submittedName>
        <fullName evidence="4">TPR repeat-containing protein</fullName>
    </submittedName>
</protein>
<feature type="repeat" description="TPR" evidence="3">
    <location>
        <begin position="289"/>
        <end position="322"/>
    </location>
</feature>
<feature type="repeat" description="TPR" evidence="3">
    <location>
        <begin position="323"/>
        <end position="356"/>
    </location>
</feature>
<dbReference type="KEGG" id="mtun:MTUNDRAET4_2630"/>
<feature type="repeat" description="TPR" evidence="3">
    <location>
        <begin position="459"/>
        <end position="492"/>
    </location>
</feature>
<dbReference type="EMBL" id="LR536450">
    <property type="protein sequence ID" value="VFU09517.1"/>
    <property type="molecule type" value="Genomic_DNA"/>
</dbReference>
<gene>
    <name evidence="4" type="ORF">MTUNDRAET4_2630</name>
</gene>
<feature type="repeat" description="TPR" evidence="3">
    <location>
        <begin position="391"/>
        <end position="424"/>
    </location>
</feature>
<dbReference type="InterPro" id="IPR046163">
    <property type="entry name" value="DUF6165"/>
</dbReference>
<keyword evidence="1" id="KW-0677">Repeat</keyword>
<dbReference type="Gene3D" id="3.40.50.2000">
    <property type="entry name" value="Glycogen Phosphorylase B"/>
    <property type="match status" value="1"/>
</dbReference>
<sequence length="956" mass="105501">MSRRVSCDCFQICLGRRPRPALFASIWMSVQKAGESVSAQGRGEIRNKALLQVAITEAFAFLNSGEPREAIAHLAQYADLAAPSDLASYVFGLIYFNAEDFRNALIWFNRALALRCAYPEALGARAIVLQRLGQPQDALEAFRDVLKLRPDDADTLFSIGVILQSLGRMKEALAAYESALRVRPNHCEALTNRGALLERFGRFEDALACFEAIVALRPGDGGALFNKGSILQKLGRHEDALKAYEEAALVGPLDAETELNRGNVLQKLGRLEDALVCYDRSSRCRDGYPQALYNKGIALQGLQRPIEALAAYDAALALDPRYCEAICNRGNILHELGRLDEAFSAYAEALKIRPGFPPALTNRANICLQWGRADQALRYCDEALRHDARHPQALGMRGAALQKLGRLEEALSSLDRAVELNPQAPEVWLNRGNVLQEVDRLADAIASYHEALRVRPNYPEALSSLGVALKETGQIDQALACFNEALRHKPDYPDARNNRAGALLLKGMLKEGFEDFESRWERSNAPPKTIAAPPQWTGEDLTGRSILVWDEQGLGDLIQFSRYLPRLVEAGADVTLLCRKNMRRLLSNVSNEVRFIDALDPAAAYDFQCALLSLPRGFATTLETVPAATPYLYPEQEAVAKWAARIGAHGFRIGVCWHGNASINLKRSVPLSCFGALGAIAGVRLISLVKDQRSIEIETPKGPLRIESLGEDFDAGPDSFIDCAGAMTAVDLVITSDTAIAHLAGALGRPVFVALKQAPDWRWLLERSDSPWYPTMQLFRQEQRDQWEPVFSEIAACVALRVGVRSGPPDPLAQTGAETPAAAISAAALIAIPGAVGELIDKITILEIKESRVEDPLKLANIRFELDLLRKLKAEADFGGVKLDRLETELKSANEFLWNVEDALRACEMRRQFDDEFISLARLVYKSNDRRAGIKKRINLLFNSAIIEEKSYAHSP</sequence>
<keyword evidence="2 3" id="KW-0802">TPR repeat</keyword>
<dbReference type="PANTHER" id="PTHR44943:SF8">
    <property type="entry name" value="TPR REPEAT-CONTAINING PROTEIN MJ0263"/>
    <property type="match status" value="1"/>
</dbReference>
<feature type="repeat" description="TPR" evidence="3">
    <location>
        <begin position="187"/>
        <end position="220"/>
    </location>
</feature>
<dbReference type="Proteomes" id="UP000294360">
    <property type="component" value="Chromosome"/>
</dbReference>
<evidence type="ECO:0000256" key="2">
    <source>
        <dbReference type="ARBA" id="ARBA00022803"/>
    </source>
</evidence>
<feature type="repeat" description="TPR" evidence="3">
    <location>
        <begin position="425"/>
        <end position="458"/>
    </location>
</feature>
<dbReference type="PROSITE" id="PS50005">
    <property type="entry name" value="TPR"/>
    <property type="match status" value="9"/>
</dbReference>
<feature type="repeat" description="TPR" evidence="3">
    <location>
        <begin position="119"/>
        <end position="152"/>
    </location>
</feature>
<dbReference type="SUPFAM" id="SSF53756">
    <property type="entry name" value="UDP-Glycosyltransferase/glycogen phosphorylase"/>
    <property type="match status" value="1"/>
</dbReference>
<name>A0A4U8Z2G2_METTU</name>